<dbReference type="EMBL" id="JAGTUU010000006">
    <property type="protein sequence ID" value="MBS0125669.1"/>
    <property type="molecule type" value="Genomic_DNA"/>
</dbReference>
<evidence type="ECO:0000313" key="15">
    <source>
        <dbReference type="EMBL" id="MBS0125669.1"/>
    </source>
</evidence>
<keyword evidence="4" id="KW-1003">Cell membrane</keyword>
<organism evidence="15 16">
    <name type="scientific">Thetidibacter halocola</name>
    <dbReference type="NCBI Taxonomy" id="2827239"/>
    <lineage>
        <taxon>Bacteria</taxon>
        <taxon>Pseudomonadati</taxon>
        <taxon>Pseudomonadota</taxon>
        <taxon>Alphaproteobacteria</taxon>
        <taxon>Rhodobacterales</taxon>
        <taxon>Roseobacteraceae</taxon>
        <taxon>Thetidibacter</taxon>
    </lineage>
</organism>
<dbReference type="Proteomes" id="UP000681356">
    <property type="component" value="Unassembled WGS sequence"/>
</dbReference>
<dbReference type="Pfam" id="PF01292">
    <property type="entry name" value="Ni_hydr_CYTB"/>
    <property type="match status" value="1"/>
</dbReference>
<evidence type="ECO:0000256" key="7">
    <source>
        <dbReference type="ARBA" id="ARBA00022723"/>
    </source>
</evidence>
<evidence type="ECO:0000256" key="3">
    <source>
        <dbReference type="ARBA" id="ARBA00022448"/>
    </source>
</evidence>
<comment type="similarity">
    <text evidence="12">Belongs to the cytochrome b561 family.</text>
</comment>
<keyword evidence="3" id="KW-0813">Transport</keyword>
<evidence type="ECO:0000256" key="12">
    <source>
        <dbReference type="ARBA" id="ARBA00037975"/>
    </source>
</evidence>
<comment type="caution">
    <text evidence="15">The sequence shown here is derived from an EMBL/GenBank/DDBJ whole genome shotgun (WGS) entry which is preliminary data.</text>
</comment>
<feature type="transmembrane region" description="Helical" evidence="13">
    <location>
        <begin position="97"/>
        <end position="115"/>
    </location>
</feature>
<feature type="transmembrane region" description="Helical" evidence="13">
    <location>
        <begin position="12"/>
        <end position="28"/>
    </location>
</feature>
<keyword evidence="7" id="KW-0479">Metal-binding</keyword>
<dbReference type="InterPro" id="IPR052168">
    <property type="entry name" value="Cytochrome_b561_oxidase"/>
</dbReference>
<keyword evidence="10" id="KW-0408">Iron</keyword>
<evidence type="ECO:0000256" key="2">
    <source>
        <dbReference type="ARBA" id="ARBA00004651"/>
    </source>
</evidence>
<dbReference type="SUPFAM" id="SSF81342">
    <property type="entry name" value="Transmembrane di-heme cytochromes"/>
    <property type="match status" value="1"/>
</dbReference>
<proteinExistence type="inferred from homology"/>
<reference evidence="15" key="1">
    <citation type="submission" date="2021-04" db="EMBL/GenBank/DDBJ databases">
        <authorList>
            <person name="Yoon J."/>
        </authorList>
    </citation>
    <scope>NUCLEOTIDE SEQUENCE</scope>
    <source>
        <strain evidence="15">KMU-90</strain>
    </source>
</reference>
<protein>
    <submittedName>
        <fullName evidence="15">Cytochrome b/b6 domain-containing protein</fullName>
    </submittedName>
</protein>
<dbReference type="InterPro" id="IPR016174">
    <property type="entry name" value="Di-haem_cyt_TM"/>
</dbReference>
<keyword evidence="5" id="KW-0349">Heme</keyword>
<dbReference type="RefSeq" id="WP_212537626.1">
    <property type="nucleotide sequence ID" value="NZ_JAGTUU010000006.1"/>
</dbReference>
<comment type="cofactor">
    <cofactor evidence="1">
        <name>heme b</name>
        <dbReference type="ChEBI" id="CHEBI:60344"/>
    </cofactor>
</comment>
<evidence type="ECO:0000256" key="8">
    <source>
        <dbReference type="ARBA" id="ARBA00022982"/>
    </source>
</evidence>
<evidence type="ECO:0000256" key="13">
    <source>
        <dbReference type="SAM" id="Phobius"/>
    </source>
</evidence>
<dbReference type="GO" id="GO:0009055">
    <property type="term" value="F:electron transfer activity"/>
    <property type="evidence" value="ECO:0007669"/>
    <property type="project" value="InterPro"/>
</dbReference>
<feature type="transmembrane region" description="Helical" evidence="13">
    <location>
        <begin position="48"/>
        <end position="67"/>
    </location>
</feature>
<evidence type="ECO:0000256" key="5">
    <source>
        <dbReference type="ARBA" id="ARBA00022617"/>
    </source>
</evidence>
<evidence type="ECO:0000313" key="16">
    <source>
        <dbReference type="Proteomes" id="UP000681356"/>
    </source>
</evidence>
<evidence type="ECO:0000256" key="1">
    <source>
        <dbReference type="ARBA" id="ARBA00001970"/>
    </source>
</evidence>
<dbReference type="GO" id="GO:0046872">
    <property type="term" value="F:metal ion binding"/>
    <property type="evidence" value="ECO:0007669"/>
    <property type="project" value="UniProtKB-KW"/>
</dbReference>
<evidence type="ECO:0000256" key="4">
    <source>
        <dbReference type="ARBA" id="ARBA00022475"/>
    </source>
</evidence>
<keyword evidence="9 13" id="KW-1133">Transmembrane helix</keyword>
<evidence type="ECO:0000259" key="14">
    <source>
        <dbReference type="Pfam" id="PF01292"/>
    </source>
</evidence>
<dbReference type="GO" id="GO:0022904">
    <property type="term" value="P:respiratory electron transport chain"/>
    <property type="evidence" value="ECO:0007669"/>
    <property type="project" value="InterPro"/>
</dbReference>
<dbReference type="AlphaFoldDB" id="A0A8J7WFZ2"/>
<feature type="transmembrane region" description="Helical" evidence="13">
    <location>
        <begin position="127"/>
        <end position="150"/>
    </location>
</feature>
<evidence type="ECO:0000256" key="9">
    <source>
        <dbReference type="ARBA" id="ARBA00022989"/>
    </source>
</evidence>
<dbReference type="GO" id="GO:0005886">
    <property type="term" value="C:plasma membrane"/>
    <property type="evidence" value="ECO:0007669"/>
    <property type="project" value="UniProtKB-SubCell"/>
</dbReference>
<dbReference type="PANTHER" id="PTHR30529:SF7">
    <property type="entry name" value="CYTOCHROME B561 BACTERIAL_NI-HYDROGENASE DOMAIN-CONTAINING PROTEIN"/>
    <property type="match status" value="1"/>
</dbReference>
<dbReference type="PANTHER" id="PTHR30529">
    <property type="entry name" value="CYTOCHROME B561"/>
    <property type="match status" value="1"/>
</dbReference>
<evidence type="ECO:0000256" key="11">
    <source>
        <dbReference type="ARBA" id="ARBA00023136"/>
    </source>
</evidence>
<comment type="subcellular location">
    <subcellularLocation>
        <location evidence="2">Cell membrane</location>
        <topology evidence="2">Multi-pass membrane protein</topology>
    </subcellularLocation>
</comment>
<sequence length="163" mass="17408">MRQPSGYSATQIGLHWVVAVLVAAQFVLHDGISSAWDAYTKGQDVAFSPVVFAHVAGGVLILALVLWRLALRLSRGAPPPPENEPAPLKTLSHVAHWGFYGLMAGMTLTGGLAWFGGVAQAAQAHNVLKVALLALIVLHVLAVPFHRVVLKNNVMLRMIRPGA</sequence>
<dbReference type="GO" id="GO:0020037">
    <property type="term" value="F:heme binding"/>
    <property type="evidence" value="ECO:0007669"/>
    <property type="project" value="TreeGrafter"/>
</dbReference>
<dbReference type="InterPro" id="IPR011577">
    <property type="entry name" value="Cyt_b561_bac/Ni-Hgenase"/>
</dbReference>
<evidence type="ECO:0000256" key="6">
    <source>
        <dbReference type="ARBA" id="ARBA00022692"/>
    </source>
</evidence>
<keyword evidence="11 13" id="KW-0472">Membrane</keyword>
<gene>
    <name evidence="15" type="ORF">KB874_16400</name>
</gene>
<evidence type="ECO:0000256" key="10">
    <source>
        <dbReference type="ARBA" id="ARBA00023004"/>
    </source>
</evidence>
<keyword evidence="8" id="KW-0249">Electron transport</keyword>
<keyword evidence="16" id="KW-1185">Reference proteome</keyword>
<feature type="domain" description="Cytochrome b561 bacterial/Ni-hydrogenase" evidence="14">
    <location>
        <begin position="7"/>
        <end position="160"/>
    </location>
</feature>
<accession>A0A8J7WFZ2</accession>
<name>A0A8J7WFZ2_9RHOB</name>
<keyword evidence="6 13" id="KW-0812">Transmembrane</keyword>